<dbReference type="PROSITE" id="PS00411">
    <property type="entry name" value="KINESIN_MOTOR_1"/>
    <property type="match status" value="1"/>
</dbReference>
<evidence type="ECO:0000256" key="3">
    <source>
        <dbReference type="ARBA" id="ARBA00022701"/>
    </source>
</evidence>
<dbReference type="EMBL" id="JTDE01000099">
    <property type="protein sequence ID" value="KAF7262334.1"/>
    <property type="molecule type" value="Genomic_DNA"/>
</dbReference>
<dbReference type="SMART" id="SM00233">
    <property type="entry name" value="PH"/>
    <property type="match status" value="1"/>
</dbReference>
<feature type="compositionally biased region" description="Polar residues" evidence="11">
    <location>
        <begin position="1658"/>
        <end position="1683"/>
    </location>
</feature>
<keyword evidence="6 10" id="KW-0175">Coiled coil</keyword>
<dbReference type="InterPro" id="IPR019821">
    <property type="entry name" value="Kinesin_motor_CS"/>
</dbReference>
<evidence type="ECO:0000313" key="14">
    <source>
        <dbReference type="EMBL" id="KAF7262334.1"/>
    </source>
</evidence>
<dbReference type="GO" id="GO:0005524">
    <property type="term" value="F:ATP binding"/>
    <property type="evidence" value="ECO:0007669"/>
    <property type="project" value="UniProtKB-UniRule"/>
</dbReference>
<gene>
    <name evidence="14" type="ORF">EG68_00763</name>
</gene>
<dbReference type="Pfam" id="PF00225">
    <property type="entry name" value="Kinesin"/>
    <property type="match status" value="1"/>
</dbReference>
<evidence type="ECO:0000256" key="7">
    <source>
        <dbReference type="ARBA" id="ARBA00023175"/>
    </source>
</evidence>
<comment type="similarity">
    <text evidence="9">Belongs to the TRAFAC class myosin-kinesin ATPase superfamily. Kinesin family.</text>
</comment>
<dbReference type="InterPro" id="IPR022164">
    <property type="entry name" value="Kinesin-like"/>
</dbReference>
<comment type="subcellular location">
    <subcellularLocation>
        <location evidence="1">Cytoplasm</location>
        <location evidence="1">Cytoskeleton</location>
    </subcellularLocation>
</comment>
<evidence type="ECO:0000256" key="4">
    <source>
        <dbReference type="ARBA" id="ARBA00022741"/>
    </source>
</evidence>
<sequence>MSSVKVAVRVRPFNKRELNASSACVISMNGQTTAIRKPNSKETPKTFEFDHSYWSHTDCSDPNFADQRKVYEDLGTQTLSHAMEGYNVCIFAYGQTGSGKSYTMMGGRPGIEEEEGIIPRLCRDLFTRLEQQLNGDAVIAENLRCLQSMVEVSYIEIYCERVRDLLNPKSKGNLRVREHPILGPYVEDLSKCVVRSFAEINELIDVGNKARTVAATNMNETSSRSHAVFTMIVTQRIEDTATHVITEKVSKISLVDLAGSERADSTGATDVRLKEGANINKSLTTLGKVIAGLAEMSSKKKKKSEFIPYRDSVLTWLLRENLGGNSRTTMVAALSPADINYEETLSTLRYADRAKQIVCKAVINEDPNAKLIRELKAEVAKLQQLLLVEGIDITNAMLVQEKNKRFAPVVECPPEHQYTLDALRAAEKMIAELNETMEEKLQRANQLREQRERELQEMGIAIHSEIGVTGIFTPRDTPHLVNLNEDPAMSECLIYYLKEGKTRVGQLHTDCTVEIGLSGEFILKEHCIFFNNQGLVHFQPCENAECYVNGSLISQRMQLFSGARVILGKSHVFRFNNPIKSREKKSAPTDMSNSMTESIDWTYAICELLDKQGVDLRKEMEERLLEIEAQFRRERDASDRLFEEQKREYEDRIQLLQEQVERQSMLSSITQDDQILIDDETSSECVWSEREFQLASWAFDKWRTHQFTSLRDQLWENAVYLKEANALSVELNKNVRFQFALLTDTPFSPLPPDFNNSCNTSPTVVDHENFDSNTTPQPKRCGIILPSTVVPNQNTVKELALFRSVERHVRIKSQRHTTVAIKVQDITNGAVHYWSLERFRKRLSRMREHYEQQTDFALLSCSDDSVEPPTIKSGSNETCEKPNRLGEDDEKEIRDPFQARDPWFRLIGRCFIYLSNLLFETNLVQRVAIVNQHGQVKGFICVAIELTSDCSAIDSTMSQPEDNDTVRSVLTTPVVFDNRAYIDWLSDHQMSEIEQLMCEKEPSFIDPEMLPVDVITPRPNDNNYRERNGHMPDVAKPLESQKANGPRNQFFSQKTLTENVELMDAVLRETLVDMDGELYGTLKLGSDITFRITVLQMTGISTEYTEVFCQYFFQHQPNEIFCTKPMKNSPDSELVGFYHAQQFTTTVTLAFLDYIRHHPLGFEIYGHVSDMSNSAALESQRTVSLPRRFSNFIPSSLSASTPVPATRLSNAESPSDLFLVHSEDILVWFEILEINANGDYIPVPVDRSDEPPCQGAFLIHQGLQRRLAITLVYETTAPDTLDPITSITTPSTLFQDVYEVVVGRVRDTPDWLESDSETRILSLSLFPVRYLPQAGDDRTFFRFEAAWDSSLHASSLLNRVTKPGHRVFMTISCYLDVDGCTRPVCLTKDIAMVVFPRDAKLSVASPRLTHSPTNALLRSIQSLWTSFCRTAQTSRVSAVYELLLRRPWVTRNNGHRTRPIMDSSLMYVRGEENLKGWRPRGDSLIIEHQWELDRLDRIKLVEQSRHMILLREALHKLGRNESQISLDQLVLQSRRRNRSVIRKRKAAWSRARSDTLKITKNGCINASPPDLVMEAQFDSGLVASNTTTGSGGYCVEEDRDKGPRTSEVYSPDPMSRSLFEWNDRTVGNEQGPCDEAMRKQMILSRCVEVLTSLLQMTGSLTGDNDSNSSQPKTEPTASSNQTRLSEKKTEHAVDMAQPVKIMVTSTTNSDPLANSLMASSDQEDTGELGHNMTGIPRSATTESLQLHLGKDHSGHNQMKRSYRSLIGECVEVRVSPVVSRKGYLMVLEAKTGGWLRRWVVVRRPFLFIYADEHDPIERGLINLTTAKLDYDVNAAFATSPQLNGNQKTDIFRLPTYAESTVLPPAALVTASSQFNMFTLIGQHHTLLIQTTSEGGADIHDWLYALNPLKAGEIRSRLGRNRRSRKYEQGSPCATKRDEELTTATYE</sequence>
<evidence type="ECO:0000256" key="2">
    <source>
        <dbReference type="ARBA" id="ARBA00022490"/>
    </source>
</evidence>
<dbReference type="GO" id="GO:0003777">
    <property type="term" value="F:microtubule motor activity"/>
    <property type="evidence" value="ECO:0007669"/>
    <property type="project" value="InterPro"/>
</dbReference>
<dbReference type="CDD" id="cd22265">
    <property type="entry name" value="UDM1_RNF168"/>
    <property type="match status" value="1"/>
</dbReference>
<dbReference type="InterPro" id="IPR001849">
    <property type="entry name" value="PH_domain"/>
</dbReference>
<dbReference type="InterPro" id="IPR008984">
    <property type="entry name" value="SMAD_FHA_dom_sf"/>
</dbReference>
<dbReference type="PANTHER" id="PTHR47117:SF10">
    <property type="entry name" value="KINESIN-LIKE PROTEIN KIF1B"/>
    <property type="match status" value="1"/>
</dbReference>
<feature type="region of interest" description="Disordered" evidence="11">
    <location>
        <begin position="1658"/>
        <end position="1691"/>
    </location>
</feature>
<dbReference type="InterPro" id="IPR027417">
    <property type="entry name" value="P-loop_NTPase"/>
</dbReference>
<comment type="caution">
    <text evidence="14">The sequence shown here is derived from an EMBL/GenBank/DDBJ whole genome shotgun (WGS) entry which is preliminary data.</text>
</comment>
<dbReference type="OrthoDB" id="3176171at2759"/>
<dbReference type="Pfam" id="PF16183">
    <property type="entry name" value="Kinesin_assoc"/>
    <property type="match status" value="2"/>
</dbReference>
<dbReference type="SUPFAM" id="SSF49879">
    <property type="entry name" value="SMAD/FHA domain"/>
    <property type="match status" value="1"/>
</dbReference>
<keyword evidence="4 9" id="KW-0547">Nucleotide-binding</keyword>
<evidence type="ECO:0000256" key="8">
    <source>
        <dbReference type="ARBA" id="ARBA00023212"/>
    </source>
</evidence>
<evidence type="ECO:0000256" key="5">
    <source>
        <dbReference type="ARBA" id="ARBA00022840"/>
    </source>
</evidence>
<feature type="region of interest" description="Disordered" evidence="11">
    <location>
        <begin position="867"/>
        <end position="888"/>
    </location>
</feature>
<accession>A0A8S9Z6P8</accession>
<dbReference type="SMART" id="SM00129">
    <property type="entry name" value="KISc"/>
    <property type="match status" value="1"/>
</dbReference>
<evidence type="ECO:0000256" key="11">
    <source>
        <dbReference type="SAM" id="MobiDB-lite"/>
    </source>
</evidence>
<feature type="coiled-coil region" evidence="10">
    <location>
        <begin position="617"/>
        <end position="666"/>
    </location>
</feature>
<keyword evidence="5 9" id="KW-0067">ATP-binding</keyword>
<feature type="domain" description="Kinesin motor" evidence="13">
    <location>
        <begin position="3"/>
        <end position="357"/>
    </location>
</feature>
<proteinExistence type="inferred from homology"/>
<evidence type="ECO:0000259" key="12">
    <source>
        <dbReference type="PROSITE" id="PS50003"/>
    </source>
</evidence>
<evidence type="ECO:0008006" key="16">
    <source>
        <dbReference type="Google" id="ProtNLM"/>
    </source>
</evidence>
<dbReference type="InterPro" id="IPR032405">
    <property type="entry name" value="Kinesin_assoc"/>
</dbReference>
<evidence type="ECO:0000256" key="1">
    <source>
        <dbReference type="ARBA" id="ARBA00004245"/>
    </source>
</evidence>
<keyword evidence="2" id="KW-0963">Cytoplasm</keyword>
<organism evidence="14 15">
    <name type="scientific">Paragonimus skrjabini miyazakii</name>
    <dbReference type="NCBI Taxonomy" id="59628"/>
    <lineage>
        <taxon>Eukaryota</taxon>
        <taxon>Metazoa</taxon>
        <taxon>Spiralia</taxon>
        <taxon>Lophotrochozoa</taxon>
        <taxon>Platyhelminthes</taxon>
        <taxon>Trematoda</taxon>
        <taxon>Digenea</taxon>
        <taxon>Plagiorchiida</taxon>
        <taxon>Troglotremata</taxon>
        <taxon>Troglotrematidae</taxon>
        <taxon>Paragonimus</taxon>
    </lineage>
</organism>
<keyword evidence="8" id="KW-0206">Cytoskeleton</keyword>
<dbReference type="SUPFAM" id="SSF52540">
    <property type="entry name" value="P-loop containing nucleoside triphosphate hydrolases"/>
    <property type="match status" value="1"/>
</dbReference>
<dbReference type="PANTHER" id="PTHR47117">
    <property type="entry name" value="STAR-RELATED LIPID TRANSFER PROTEIN 9"/>
    <property type="match status" value="1"/>
</dbReference>
<dbReference type="PROSITE" id="PS50003">
    <property type="entry name" value="PH_DOMAIN"/>
    <property type="match status" value="1"/>
</dbReference>
<dbReference type="InterPro" id="IPR001752">
    <property type="entry name" value="Kinesin_motor_dom"/>
</dbReference>
<dbReference type="CDD" id="cd22705">
    <property type="entry name" value="FHA_KIF1"/>
    <property type="match status" value="1"/>
</dbReference>
<dbReference type="GO" id="GO:0008017">
    <property type="term" value="F:microtubule binding"/>
    <property type="evidence" value="ECO:0007669"/>
    <property type="project" value="InterPro"/>
</dbReference>
<feature type="coiled-coil region" evidence="10">
    <location>
        <begin position="423"/>
        <end position="461"/>
    </location>
</feature>
<dbReference type="Gene3D" id="3.40.850.10">
    <property type="entry name" value="Kinesin motor domain"/>
    <property type="match status" value="1"/>
</dbReference>
<dbReference type="InterPro" id="IPR011993">
    <property type="entry name" value="PH-like_dom_sf"/>
</dbReference>
<evidence type="ECO:0000256" key="6">
    <source>
        <dbReference type="ARBA" id="ARBA00023054"/>
    </source>
</evidence>
<dbReference type="GO" id="GO:0005874">
    <property type="term" value="C:microtubule"/>
    <property type="evidence" value="ECO:0007669"/>
    <property type="project" value="UniProtKB-KW"/>
</dbReference>
<feature type="compositionally biased region" description="Basic and acidic residues" evidence="11">
    <location>
        <begin position="878"/>
        <end position="888"/>
    </location>
</feature>
<feature type="binding site" evidence="9">
    <location>
        <begin position="94"/>
        <end position="101"/>
    </location>
    <ligand>
        <name>ATP</name>
        <dbReference type="ChEBI" id="CHEBI:30616"/>
    </ligand>
</feature>
<keyword evidence="3" id="KW-0493">Microtubule</keyword>
<reference evidence="14" key="1">
    <citation type="submission" date="2019-07" db="EMBL/GenBank/DDBJ databases">
        <title>Annotation for the trematode Paragonimus miyazaki's.</title>
        <authorList>
            <person name="Choi Y.-J."/>
        </authorList>
    </citation>
    <scope>NUCLEOTIDE SEQUENCE</scope>
    <source>
        <strain evidence="14">Japan</strain>
    </source>
</reference>
<keyword evidence="15" id="KW-1185">Reference proteome</keyword>
<dbReference type="Pfam" id="PF12473">
    <property type="entry name" value="DUF3694"/>
    <property type="match status" value="1"/>
</dbReference>
<keyword evidence="7 9" id="KW-0505">Motor protein</keyword>
<evidence type="ECO:0000313" key="15">
    <source>
        <dbReference type="Proteomes" id="UP000822476"/>
    </source>
</evidence>
<dbReference type="FunFam" id="3.40.850.10:FF:000004">
    <property type="entry name" value="Kinesin-like protein isoform 2"/>
    <property type="match status" value="1"/>
</dbReference>
<feature type="domain" description="PH" evidence="12">
    <location>
        <begin position="1777"/>
        <end position="1910"/>
    </location>
</feature>
<dbReference type="InterPro" id="IPR036961">
    <property type="entry name" value="Kinesin_motor_dom_sf"/>
</dbReference>
<dbReference type="Gene3D" id="2.60.200.20">
    <property type="match status" value="1"/>
</dbReference>
<evidence type="ECO:0000256" key="10">
    <source>
        <dbReference type="SAM" id="Coils"/>
    </source>
</evidence>
<evidence type="ECO:0000259" key="13">
    <source>
        <dbReference type="PROSITE" id="PS50067"/>
    </source>
</evidence>
<dbReference type="SUPFAM" id="SSF50729">
    <property type="entry name" value="PH domain-like"/>
    <property type="match status" value="1"/>
</dbReference>
<feature type="region of interest" description="Disordered" evidence="11">
    <location>
        <begin position="1591"/>
        <end position="1616"/>
    </location>
</feature>
<protein>
    <recommendedName>
        <fullName evidence="16">Kinesin-like protein unc-104</fullName>
    </recommendedName>
</protein>
<feature type="region of interest" description="Disordered" evidence="11">
    <location>
        <begin position="1920"/>
        <end position="1946"/>
    </location>
</feature>
<name>A0A8S9Z6P8_9TREM</name>
<dbReference type="PRINTS" id="PR00380">
    <property type="entry name" value="KINESINHEAVY"/>
</dbReference>
<dbReference type="CDD" id="cd01365">
    <property type="entry name" value="KISc_KIF1A_KIF1B"/>
    <property type="match status" value="1"/>
</dbReference>
<dbReference type="Proteomes" id="UP000822476">
    <property type="component" value="Unassembled WGS sequence"/>
</dbReference>
<dbReference type="GO" id="GO:0010970">
    <property type="term" value="P:transport along microtubule"/>
    <property type="evidence" value="ECO:0007669"/>
    <property type="project" value="UniProtKB-ARBA"/>
</dbReference>
<evidence type="ECO:0000256" key="9">
    <source>
        <dbReference type="PROSITE-ProRule" id="PRU00283"/>
    </source>
</evidence>
<dbReference type="Gene3D" id="2.30.29.30">
    <property type="entry name" value="Pleckstrin-homology domain (PH domain)/Phosphotyrosine-binding domain (PTB)"/>
    <property type="match status" value="1"/>
</dbReference>
<dbReference type="Gene3D" id="6.10.250.2520">
    <property type="match status" value="1"/>
</dbReference>
<dbReference type="PROSITE" id="PS50067">
    <property type="entry name" value="KINESIN_MOTOR_2"/>
    <property type="match status" value="1"/>
</dbReference>